<gene>
    <name evidence="1" type="ORF">Bpfe_031503</name>
</gene>
<keyword evidence="2" id="KW-1185">Reference proteome</keyword>
<dbReference type="Proteomes" id="UP001233172">
    <property type="component" value="Unassembled WGS sequence"/>
</dbReference>
<reference evidence="1" key="2">
    <citation type="submission" date="2023-04" db="EMBL/GenBank/DDBJ databases">
        <authorList>
            <person name="Bu L."/>
            <person name="Lu L."/>
            <person name="Laidemitt M.R."/>
            <person name="Zhang S.M."/>
            <person name="Mutuku M."/>
            <person name="Mkoji G."/>
            <person name="Steinauer M."/>
            <person name="Loker E.S."/>
        </authorList>
    </citation>
    <scope>NUCLEOTIDE SEQUENCE</scope>
    <source>
        <strain evidence="1">KasaAsao</strain>
        <tissue evidence="1">Whole Snail</tissue>
    </source>
</reference>
<dbReference type="InterPro" id="IPR016024">
    <property type="entry name" value="ARM-type_fold"/>
</dbReference>
<name>A0AAD8ANH1_BIOPF</name>
<dbReference type="GO" id="GO:0016829">
    <property type="term" value="F:lyase activity"/>
    <property type="evidence" value="ECO:0007669"/>
    <property type="project" value="UniProtKB-KW"/>
</dbReference>
<sequence>MRLFQLIARKGRDVLSVVREVLNEDTDSQLRINVMWLLEDIVDDRCRDIVLPLMNDKDSRVREWARVFCWEMGWTPNDFRQAKEARHYEGRTFDETIFLHIKCDLFIRLVETNDLWGHVLMSPQMLARVYGQALACPIMKTREKEIVISKTLKGLHEDGTDHYEAFLFKGFTDRTQPYHGNFYFETHTDRPFFKSGKADDLSEGVIEHVNVPFAREGQWFLNPNIKIDGKNAIEYVRGLFQGWAYVSPNRIKENAGDFMFPGNSVLSTLHHPEVGEITNTYLFGGFKGKVLDWDGRRRFRLKLSAKLRYRQG</sequence>
<keyword evidence="1" id="KW-0456">Lyase</keyword>
<dbReference type="EMBL" id="JASAOG010000489">
    <property type="protein sequence ID" value="KAK0038786.1"/>
    <property type="molecule type" value="Genomic_DNA"/>
</dbReference>
<dbReference type="AlphaFoldDB" id="A0AAD8ANH1"/>
<evidence type="ECO:0000313" key="1">
    <source>
        <dbReference type="EMBL" id="KAK0038786.1"/>
    </source>
</evidence>
<dbReference type="SUPFAM" id="SSF48371">
    <property type="entry name" value="ARM repeat"/>
    <property type="match status" value="1"/>
</dbReference>
<reference evidence="1" key="1">
    <citation type="journal article" date="2023" name="PLoS Negl. Trop. Dis.">
        <title>A genome sequence for Biomphalaria pfeifferi, the major vector snail for the human-infecting parasite Schistosoma mansoni.</title>
        <authorList>
            <person name="Bu L."/>
            <person name="Lu L."/>
            <person name="Laidemitt M.R."/>
            <person name="Zhang S.M."/>
            <person name="Mutuku M."/>
            <person name="Mkoji G."/>
            <person name="Steinauer M."/>
            <person name="Loker E.S."/>
        </authorList>
    </citation>
    <scope>NUCLEOTIDE SEQUENCE</scope>
    <source>
        <strain evidence="1">KasaAsao</strain>
    </source>
</reference>
<evidence type="ECO:0000313" key="2">
    <source>
        <dbReference type="Proteomes" id="UP001233172"/>
    </source>
</evidence>
<comment type="caution">
    <text evidence="1">The sequence shown here is derived from an EMBL/GenBank/DDBJ whole genome shotgun (WGS) entry which is preliminary data.</text>
</comment>
<proteinExistence type="predicted"/>
<organism evidence="1 2">
    <name type="scientific">Biomphalaria pfeifferi</name>
    <name type="common">Bloodfluke planorb</name>
    <name type="synonym">Freshwater snail</name>
    <dbReference type="NCBI Taxonomy" id="112525"/>
    <lineage>
        <taxon>Eukaryota</taxon>
        <taxon>Metazoa</taxon>
        <taxon>Spiralia</taxon>
        <taxon>Lophotrochozoa</taxon>
        <taxon>Mollusca</taxon>
        <taxon>Gastropoda</taxon>
        <taxon>Heterobranchia</taxon>
        <taxon>Euthyneura</taxon>
        <taxon>Panpulmonata</taxon>
        <taxon>Hygrophila</taxon>
        <taxon>Lymnaeoidea</taxon>
        <taxon>Planorbidae</taxon>
        <taxon>Biomphalaria</taxon>
    </lineage>
</organism>
<accession>A0AAD8ANH1</accession>
<protein>
    <submittedName>
        <fullName evidence="1">PBS lyase</fullName>
    </submittedName>
</protein>